<protein>
    <submittedName>
        <fullName evidence="2">Acetyltransferase</fullName>
    </submittedName>
</protein>
<dbReference type="AlphaFoldDB" id="A0A378W1K3"/>
<reference evidence="2" key="1">
    <citation type="submission" date="2018-06" db="EMBL/GenBank/DDBJ databases">
        <authorList>
            <consortium name="Pathogen Informatics"/>
            <person name="Doyle S."/>
        </authorList>
    </citation>
    <scope>NUCLEOTIDE SEQUENCE [LARGE SCALE GENOMIC DNA]</scope>
    <source>
        <strain evidence="2">NCTC11421</strain>
    </source>
</reference>
<sequence length="180" mass="20524">MECGLRRRGTKASGELTDEFPLCGQHCFITRLKAGHIGRLVQALFEEWHGFEPWSSVDKIRAYYGRCLKDDELPLAFAAVDDSGTLLGSAAVKRHDMENFPQYEYWLGDVFVLSEYRGKGIGRRLVAHCIGAARSLGIKFLYLYTPDVQIFYESFGWAVVGRHFHNGEWVTVMRLDVDKV</sequence>
<dbReference type="GO" id="GO:0008080">
    <property type="term" value="F:N-acetyltransferase activity"/>
    <property type="evidence" value="ECO:0007669"/>
    <property type="project" value="InterPro"/>
</dbReference>
<dbReference type="GO" id="GO:1905502">
    <property type="term" value="F:acetyl-CoA binding"/>
    <property type="evidence" value="ECO:0007669"/>
    <property type="project" value="TreeGrafter"/>
</dbReference>
<dbReference type="InterPro" id="IPR016181">
    <property type="entry name" value="Acyl_CoA_acyltransferase"/>
</dbReference>
<dbReference type="CDD" id="cd04301">
    <property type="entry name" value="NAT_SF"/>
    <property type="match status" value="1"/>
</dbReference>
<dbReference type="PANTHER" id="PTHR13538:SF4">
    <property type="entry name" value="N-ALPHA-ACETYLTRANSFERASE 80"/>
    <property type="match status" value="1"/>
</dbReference>
<name>A0A378W1K3_NEIGO</name>
<dbReference type="PANTHER" id="PTHR13538">
    <property type="entry name" value="N-ACETYLTRANSFERASE 6"/>
    <property type="match status" value="1"/>
</dbReference>
<proteinExistence type="predicted"/>
<accession>A0A378W1K3</accession>
<dbReference type="GO" id="GO:0005737">
    <property type="term" value="C:cytoplasm"/>
    <property type="evidence" value="ECO:0007669"/>
    <property type="project" value="TreeGrafter"/>
</dbReference>
<organism evidence="2">
    <name type="scientific">Neisseria gonorrhoeae</name>
    <dbReference type="NCBI Taxonomy" id="485"/>
    <lineage>
        <taxon>Bacteria</taxon>
        <taxon>Pseudomonadati</taxon>
        <taxon>Pseudomonadota</taxon>
        <taxon>Betaproteobacteria</taxon>
        <taxon>Neisseriales</taxon>
        <taxon>Neisseriaceae</taxon>
        <taxon>Neisseria</taxon>
    </lineage>
</organism>
<feature type="domain" description="N-acetyltransferase" evidence="1">
    <location>
        <begin position="35"/>
        <end position="178"/>
    </location>
</feature>
<dbReference type="InterPro" id="IPR000182">
    <property type="entry name" value="GNAT_dom"/>
</dbReference>
<dbReference type="SUPFAM" id="SSF55729">
    <property type="entry name" value="Acyl-CoA N-acyltransferases (Nat)"/>
    <property type="match status" value="1"/>
</dbReference>
<gene>
    <name evidence="2" type="ORF">NCTC11421_03369</name>
</gene>
<dbReference type="EMBL" id="UGRI01000001">
    <property type="protein sequence ID" value="SUA25351.1"/>
    <property type="molecule type" value="Genomic_DNA"/>
</dbReference>
<keyword evidence="2" id="KW-0808">Transferase</keyword>
<dbReference type="PROSITE" id="PS51186">
    <property type="entry name" value="GNAT"/>
    <property type="match status" value="1"/>
</dbReference>
<dbReference type="Gene3D" id="3.40.630.30">
    <property type="match status" value="1"/>
</dbReference>
<evidence type="ECO:0000313" key="2">
    <source>
        <dbReference type="EMBL" id="SUA25351.1"/>
    </source>
</evidence>
<dbReference type="Pfam" id="PF00583">
    <property type="entry name" value="Acetyltransf_1"/>
    <property type="match status" value="1"/>
</dbReference>
<evidence type="ECO:0000259" key="1">
    <source>
        <dbReference type="PROSITE" id="PS51186"/>
    </source>
</evidence>
<dbReference type="InterPro" id="IPR039840">
    <property type="entry name" value="NAA80"/>
</dbReference>